<organism evidence="1 2">
    <name type="scientific">Trifolium pratense</name>
    <name type="common">Red clover</name>
    <dbReference type="NCBI Taxonomy" id="57577"/>
    <lineage>
        <taxon>Eukaryota</taxon>
        <taxon>Viridiplantae</taxon>
        <taxon>Streptophyta</taxon>
        <taxon>Embryophyta</taxon>
        <taxon>Tracheophyta</taxon>
        <taxon>Spermatophyta</taxon>
        <taxon>Magnoliopsida</taxon>
        <taxon>eudicotyledons</taxon>
        <taxon>Gunneridae</taxon>
        <taxon>Pentapetalae</taxon>
        <taxon>rosids</taxon>
        <taxon>fabids</taxon>
        <taxon>Fabales</taxon>
        <taxon>Fabaceae</taxon>
        <taxon>Papilionoideae</taxon>
        <taxon>50 kb inversion clade</taxon>
        <taxon>NPAAA clade</taxon>
        <taxon>Hologalegina</taxon>
        <taxon>IRL clade</taxon>
        <taxon>Trifolieae</taxon>
        <taxon>Trifolium</taxon>
    </lineage>
</organism>
<evidence type="ECO:0000313" key="1">
    <source>
        <dbReference type="EMBL" id="PNX65056.1"/>
    </source>
</evidence>
<name>A0A2K3KFI7_TRIPR</name>
<reference evidence="1 2" key="1">
    <citation type="journal article" date="2014" name="Am. J. Bot.">
        <title>Genome assembly and annotation for red clover (Trifolium pratense; Fabaceae).</title>
        <authorList>
            <person name="Istvanek J."/>
            <person name="Jaros M."/>
            <person name="Krenek A."/>
            <person name="Repkova J."/>
        </authorList>
    </citation>
    <scope>NUCLEOTIDE SEQUENCE [LARGE SCALE GENOMIC DNA]</scope>
    <source>
        <strain evidence="2">cv. Tatra</strain>
        <tissue evidence="1">Young leaves</tissue>
    </source>
</reference>
<dbReference type="AlphaFoldDB" id="A0A2K3KFI7"/>
<proteinExistence type="predicted"/>
<comment type="caution">
    <text evidence="1">The sequence shown here is derived from an EMBL/GenBank/DDBJ whole genome shotgun (WGS) entry which is preliminary data.</text>
</comment>
<reference evidence="1 2" key="2">
    <citation type="journal article" date="2017" name="Front. Plant Sci.">
        <title>Gene Classification and Mining of Molecular Markers Useful in Red Clover (Trifolium pratense) Breeding.</title>
        <authorList>
            <person name="Istvanek J."/>
            <person name="Dluhosova J."/>
            <person name="Dluhos P."/>
            <person name="Patkova L."/>
            <person name="Nedelnik J."/>
            <person name="Repkova J."/>
        </authorList>
    </citation>
    <scope>NUCLEOTIDE SEQUENCE [LARGE SCALE GENOMIC DNA]</scope>
    <source>
        <strain evidence="2">cv. Tatra</strain>
        <tissue evidence="1">Young leaves</tissue>
    </source>
</reference>
<dbReference type="EMBL" id="ASHM01174226">
    <property type="protein sequence ID" value="PNX65056.1"/>
    <property type="molecule type" value="Genomic_DNA"/>
</dbReference>
<accession>A0A2K3KFI7</accession>
<dbReference type="Proteomes" id="UP000236291">
    <property type="component" value="Unassembled WGS sequence"/>
</dbReference>
<sequence>MNPSREEGTEKEKKEEHAISPFVTAADLHHTAYILFFPDQIRTV</sequence>
<protein>
    <submittedName>
        <fullName evidence="1">Uncharacterized protein</fullName>
    </submittedName>
</protein>
<gene>
    <name evidence="1" type="ORF">L195_g062412</name>
</gene>
<evidence type="ECO:0000313" key="2">
    <source>
        <dbReference type="Proteomes" id="UP000236291"/>
    </source>
</evidence>